<evidence type="ECO:0000313" key="2">
    <source>
        <dbReference type="EMBL" id="KAF3505627.1"/>
    </source>
</evidence>
<dbReference type="EMBL" id="QGKX02001521">
    <property type="protein sequence ID" value="KAF3505627.1"/>
    <property type="molecule type" value="Genomic_DNA"/>
</dbReference>
<accession>A0A8S9NX77</accession>
<comment type="caution">
    <text evidence="2">The sequence shown here is derived from an EMBL/GenBank/DDBJ whole genome shotgun (WGS) entry which is preliminary data.</text>
</comment>
<gene>
    <name evidence="2" type="ORF">F2Q69_00006962</name>
</gene>
<reference evidence="2" key="1">
    <citation type="submission" date="2019-12" db="EMBL/GenBank/DDBJ databases">
        <title>Genome sequencing and annotation of Brassica cretica.</title>
        <authorList>
            <person name="Studholme D.J."/>
            <person name="Sarris P."/>
        </authorList>
    </citation>
    <scope>NUCLEOTIDE SEQUENCE</scope>
    <source>
        <strain evidence="2">PFS-109/04</strain>
        <tissue evidence="2">Leaf</tissue>
    </source>
</reference>
<evidence type="ECO:0000313" key="3">
    <source>
        <dbReference type="Proteomes" id="UP000712600"/>
    </source>
</evidence>
<evidence type="ECO:0000256" key="1">
    <source>
        <dbReference type="SAM" id="MobiDB-lite"/>
    </source>
</evidence>
<feature type="region of interest" description="Disordered" evidence="1">
    <location>
        <begin position="15"/>
        <end position="38"/>
    </location>
</feature>
<dbReference type="AlphaFoldDB" id="A0A8S9NX77"/>
<dbReference type="Proteomes" id="UP000712600">
    <property type="component" value="Unassembled WGS sequence"/>
</dbReference>
<sequence>MELDYQSAIEEYIGLEGGPPFSRKSDQNSNTPRFTGKDRGEVTLLMGENCSSSFAWSRRNPSDQLKWNWIINRPLRNT</sequence>
<protein>
    <submittedName>
        <fullName evidence="2">Uncharacterized protein</fullName>
    </submittedName>
</protein>
<proteinExistence type="predicted"/>
<organism evidence="2 3">
    <name type="scientific">Brassica cretica</name>
    <name type="common">Mustard</name>
    <dbReference type="NCBI Taxonomy" id="69181"/>
    <lineage>
        <taxon>Eukaryota</taxon>
        <taxon>Viridiplantae</taxon>
        <taxon>Streptophyta</taxon>
        <taxon>Embryophyta</taxon>
        <taxon>Tracheophyta</taxon>
        <taxon>Spermatophyta</taxon>
        <taxon>Magnoliopsida</taxon>
        <taxon>eudicotyledons</taxon>
        <taxon>Gunneridae</taxon>
        <taxon>Pentapetalae</taxon>
        <taxon>rosids</taxon>
        <taxon>malvids</taxon>
        <taxon>Brassicales</taxon>
        <taxon>Brassicaceae</taxon>
        <taxon>Brassiceae</taxon>
        <taxon>Brassica</taxon>
    </lineage>
</organism>
<name>A0A8S9NX77_BRACR</name>